<dbReference type="AlphaFoldDB" id="A0A853CVY3"/>
<dbReference type="RefSeq" id="WP_281369283.1">
    <property type="nucleotide sequence ID" value="NZ_BAABEH010000001.1"/>
</dbReference>
<name>A0A853CVY3_9MICO</name>
<organism evidence="1 2">
    <name type="scientific">Leifsonia shinshuensis</name>
    <dbReference type="NCBI Taxonomy" id="150026"/>
    <lineage>
        <taxon>Bacteria</taxon>
        <taxon>Bacillati</taxon>
        <taxon>Actinomycetota</taxon>
        <taxon>Actinomycetes</taxon>
        <taxon>Micrococcales</taxon>
        <taxon>Microbacteriaceae</taxon>
        <taxon>Leifsonia</taxon>
    </lineage>
</organism>
<accession>A0A853CVY3</accession>
<gene>
    <name evidence="1" type="ORF">HNR13_002726</name>
</gene>
<dbReference type="EMBL" id="JACCFL010000001">
    <property type="protein sequence ID" value="NYJ24439.1"/>
    <property type="molecule type" value="Genomic_DNA"/>
</dbReference>
<dbReference type="Proteomes" id="UP000578352">
    <property type="component" value="Unassembled WGS sequence"/>
</dbReference>
<proteinExistence type="predicted"/>
<evidence type="ECO:0000313" key="1">
    <source>
        <dbReference type="EMBL" id="NYJ24439.1"/>
    </source>
</evidence>
<sequence length="44" mass="5020">MDTTSYYVWAWSVSSRTRVAVGTDPRLWGTEQRIAEFGQDGQPL</sequence>
<protein>
    <submittedName>
        <fullName evidence="1">Uncharacterized protein</fullName>
    </submittedName>
</protein>
<reference evidence="1 2" key="1">
    <citation type="submission" date="2020-07" db="EMBL/GenBank/DDBJ databases">
        <title>Sequencing the genomes of 1000 actinobacteria strains.</title>
        <authorList>
            <person name="Klenk H.-P."/>
        </authorList>
    </citation>
    <scope>NUCLEOTIDE SEQUENCE [LARGE SCALE GENOMIC DNA]</scope>
    <source>
        <strain evidence="1 2">DSM 15165</strain>
    </source>
</reference>
<evidence type="ECO:0000313" key="2">
    <source>
        <dbReference type="Proteomes" id="UP000578352"/>
    </source>
</evidence>
<comment type="caution">
    <text evidence="1">The sequence shown here is derived from an EMBL/GenBank/DDBJ whole genome shotgun (WGS) entry which is preliminary data.</text>
</comment>